<evidence type="ECO:0000313" key="2">
    <source>
        <dbReference type="Proteomes" id="UP000008281"/>
    </source>
</evidence>
<dbReference type="InParanoid" id="E3NBY6"/>
<protein>
    <submittedName>
        <fullName evidence="1">Uncharacterized protein</fullName>
    </submittedName>
</protein>
<keyword evidence="2" id="KW-1185">Reference proteome</keyword>
<dbReference type="Proteomes" id="UP000008281">
    <property type="component" value="Unassembled WGS sequence"/>
</dbReference>
<reference evidence="1" key="1">
    <citation type="submission" date="2007-07" db="EMBL/GenBank/DDBJ databases">
        <title>PCAP assembly of the Caenorhabditis remanei genome.</title>
        <authorList>
            <consortium name="The Caenorhabditis remanei Sequencing Consortium"/>
            <person name="Wilson R.K."/>
        </authorList>
    </citation>
    <scope>NUCLEOTIDE SEQUENCE [LARGE SCALE GENOMIC DNA]</scope>
    <source>
        <strain evidence="1">PB4641</strain>
    </source>
</reference>
<accession>E3NBY6</accession>
<organism evidence="2">
    <name type="scientific">Caenorhabditis remanei</name>
    <name type="common">Caenorhabditis vulgaris</name>
    <dbReference type="NCBI Taxonomy" id="31234"/>
    <lineage>
        <taxon>Eukaryota</taxon>
        <taxon>Metazoa</taxon>
        <taxon>Ecdysozoa</taxon>
        <taxon>Nematoda</taxon>
        <taxon>Chromadorea</taxon>
        <taxon>Rhabditida</taxon>
        <taxon>Rhabditina</taxon>
        <taxon>Rhabditomorpha</taxon>
        <taxon>Rhabditoidea</taxon>
        <taxon>Rhabditidae</taxon>
        <taxon>Peloderinae</taxon>
        <taxon>Caenorhabditis</taxon>
    </lineage>
</organism>
<name>E3NBY6_CAERE</name>
<proteinExistence type="predicted"/>
<sequence length="98" mass="11431">MVLIANEMIVVRDAINRRDAKANDQIGRIIHSHGMNNQDRIHQIVVLQAEITGEFFGTLQAIEEFERQKTAMWRLIDLGLKEDDGMELLLWNRMENIE</sequence>
<dbReference type="HOGENOM" id="CLU_2335612_0_0_1"/>
<dbReference type="EMBL" id="DS268590">
    <property type="protein sequence ID" value="EFO92545.1"/>
    <property type="molecule type" value="Genomic_DNA"/>
</dbReference>
<dbReference type="AlphaFoldDB" id="E3NBY6"/>
<evidence type="ECO:0000313" key="1">
    <source>
        <dbReference type="EMBL" id="EFO92545.1"/>
    </source>
</evidence>
<gene>
    <name evidence="1" type="ORF">CRE_14942</name>
</gene>